<evidence type="ECO:0000313" key="2">
    <source>
        <dbReference type="Proteomes" id="UP001515500"/>
    </source>
</evidence>
<dbReference type="PANTHER" id="PTHR35046:SF18">
    <property type="entry name" value="RNA-DIRECTED DNA POLYMERASE"/>
    <property type="match status" value="1"/>
</dbReference>
<organism evidence="2 3">
    <name type="scientific">Dioscorea cayennensis subsp. rotundata</name>
    <name type="common">White Guinea yam</name>
    <name type="synonym">Dioscorea rotundata</name>
    <dbReference type="NCBI Taxonomy" id="55577"/>
    <lineage>
        <taxon>Eukaryota</taxon>
        <taxon>Viridiplantae</taxon>
        <taxon>Streptophyta</taxon>
        <taxon>Embryophyta</taxon>
        <taxon>Tracheophyta</taxon>
        <taxon>Spermatophyta</taxon>
        <taxon>Magnoliopsida</taxon>
        <taxon>Liliopsida</taxon>
        <taxon>Dioscoreales</taxon>
        <taxon>Dioscoreaceae</taxon>
        <taxon>Dioscorea</taxon>
    </lineage>
</organism>
<evidence type="ECO:0000259" key="1">
    <source>
        <dbReference type="Pfam" id="PF24626"/>
    </source>
</evidence>
<dbReference type="Pfam" id="PF24626">
    <property type="entry name" value="SH3_Tf2-1"/>
    <property type="match status" value="1"/>
</dbReference>
<protein>
    <submittedName>
        <fullName evidence="3">Uncharacterized protein LOC120255960</fullName>
    </submittedName>
</protein>
<name>A0AB40AXE9_DIOCR</name>
<dbReference type="AlphaFoldDB" id="A0AB40AXE9"/>
<dbReference type="Proteomes" id="UP001515500">
    <property type="component" value="Unplaced"/>
</dbReference>
<dbReference type="InterPro" id="IPR036397">
    <property type="entry name" value="RNaseH_sf"/>
</dbReference>
<dbReference type="Gene3D" id="3.30.420.10">
    <property type="entry name" value="Ribonuclease H-like superfamily/Ribonuclease H"/>
    <property type="match status" value="2"/>
</dbReference>
<dbReference type="GeneID" id="120255960"/>
<proteinExistence type="predicted"/>
<keyword evidence="2" id="KW-1185">Reference proteome</keyword>
<dbReference type="InterPro" id="IPR056924">
    <property type="entry name" value="SH3_Tf2-1"/>
</dbReference>
<feature type="domain" description="Tf2-1-like SH3-like" evidence="1">
    <location>
        <begin position="133"/>
        <end position="182"/>
    </location>
</feature>
<reference evidence="3" key="1">
    <citation type="submission" date="2025-08" db="UniProtKB">
        <authorList>
            <consortium name="RefSeq"/>
        </authorList>
    </citation>
    <scope>IDENTIFICATION</scope>
</reference>
<dbReference type="InterPro" id="IPR012337">
    <property type="entry name" value="RNaseH-like_sf"/>
</dbReference>
<sequence>MDISMDFVLGLPRTQCGNDSIFVVVDHFSKMVHFIPYKKTMDVVNVAQLFFRDVYRLHGWDVRLSQAEFAYNHATNRSTGFSPFQVVYSAIPRGSLNLIPLLAKTRIHGKAADFVTSLQNIHKTALDNLNASNTPGEYNKLKVKKIGPVEVIEKINSNAYRLQLPSHIRTADVFNVKHLIPYYGDSSDDDNSRVNSLHPWENDDRRIDDVAYAYMEKYDARAFREFGGR</sequence>
<gene>
    <name evidence="3" type="primary">LOC120255960</name>
</gene>
<dbReference type="SUPFAM" id="SSF53098">
    <property type="entry name" value="Ribonuclease H-like"/>
    <property type="match status" value="1"/>
</dbReference>
<dbReference type="RefSeq" id="XP_039119660.1">
    <property type="nucleotide sequence ID" value="XM_039263726.1"/>
</dbReference>
<dbReference type="PANTHER" id="PTHR35046">
    <property type="entry name" value="ZINC KNUCKLE (CCHC-TYPE) FAMILY PROTEIN"/>
    <property type="match status" value="1"/>
</dbReference>
<evidence type="ECO:0000313" key="3">
    <source>
        <dbReference type="RefSeq" id="XP_039119660.1"/>
    </source>
</evidence>
<dbReference type="GO" id="GO:0003676">
    <property type="term" value="F:nucleic acid binding"/>
    <property type="evidence" value="ECO:0007669"/>
    <property type="project" value="InterPro"/>
</dbReference>
<accession>A0AB40AXE9</accession>